<dbReference type="NCBIfam" id="TIGR01951">
    <property type="entry name" value="nusB"/>
    <property type="match status" value="1"/>
</dbReference>
<dbReference type="PANTHER" id="PTHR11078">
    <property type="entry name" value="N UTILIZATION SUBSTANCE PROTEIN B-RELATED"/>
    <property type="match status" value="1"/>
</dbReference>
<dbReference type="InterPro" id="IPR011605">
    <property type="entry name" value="NusB_fam"/>
</dbReference>
<name>K7SJU1_ACIA4</name>
<dbReference type="PATRIC" id="fig|1171373.8.peg.1750"/>
<dbReference type="GO" id="GO:0031564">
    <property type="term" value="P:transcription antitermination"/>
    <property type="evidence" value="ECO:0007669"/>
    <property type="project" value="UniProtKB-KW"/>
</dbReference>
<organism evidence="8 9">
    <name type="scientific">Acidipropionibacterium acidipropionici (strain ATCC 4875 / DSM 20272 / JCM 6432 / NBRC 12425 / NCIMB 8070 / 4)</name>
    <name type="common">Propionibacterium acidipropionici</name>
    <dbReference type="NCBI Taxonomy" id="1171373"/>
    <lineage>
        <taxon>Bacteria</taxon>
        <taxon>Bacillati</taxon>
        <taxon>Actinomycetota</taxon>
        <taxon>Actinomycetes</taxon>
        <taxon>Propionibacteriales</taxon>
        <taxon>Propionibacteriaceae</taxon>
        <taxon>Acidipropionibacterium</taxon>
    </lineage>
</organism>
<evidence type="ECO:0000256" key="2">
    <source>
        <dbReference type="ARBA" id="ARBA00022814"/>
    </source>
</evidence>
<dbReference type="GO" id="GO:0006353">
    <property type="term" value="P:DNA-templated transcription termination"/>
    <property type="evidence" value="ECO:0007669"/>
    <property type="project" value="UniProtKB-UniRule"/>
</dbReference>
<sequence>MNENTDGSDQPRRIERIGEIEAEKVSGDIQKHADLSTRSKARKQALDVLFEADLMSTDPIDVLALRPTVVDNPVRAFAAELVRGVSEHLADIDEALIACLASGWTLDRMPRVDRVLARIGAYEILFSEVPNPSAIAEALELGGEFSTDESANFLNGLLTGVSEAQRRARAQAPEDPTA</sequence>
<reference evidence="8 9" key="1">
    <citation type="journal article" date="2012" name="BMC Genomics">
        <title>The genome sequence of Propionibacterium acidipropionici provides insights into its biotechnological and industrial potential.</title>
        <authorList>
            <person name="Parizzi L.P."/>
            <person name="Grassi M.C."/>
            <person name="Llerena L.A."/>
            <person name="Carazzolle M.F."/>
            <person name="Queiroz V.L."/>
            <person name="Lunardi I."/>
            <person name="Zeidler A.F."/>
            <person name="Teixeira P.J."/>
            <person name="Mieczkowski P."/>
            <person name="Rincones J."/>
            <person name="Pereira G.A."/>
        </authorList>
    </citation>
    <scope>NUCLEOTIDE SEQUENCE [LARGE SCALE GENOMIC DNA]</scope>
    <source>
        <strain evidence="9">ATCC 4875 / DSM 20272 / JCM 6432 / NBRC 12425 / NCIMB 8070</strain>
    </source>
</reference>
<dbReference type="EMBL" id="CP003493">
    <property type="protein sequence ID" value="AFV89575.1"/>
    <property type="molecule type" value="Genomic_DNA"/>
</dbReference>
<dbReference type="Pfam" id="PF01029">
    <property type="entry name" value="NusB"/>
    <property type="match status" value="1"/>
</dbReference>
<dbReference type="STRING" id="1171373.PACID_17710"/>
<dbReference type="InterPro" id="IPR006027">
    <property type="entry name" value="NusB_RsmB_TIM44"/>
</dbReference>
<dbReference type="KEGG" id="pbo:PACID_17710"/>
<protein>
    <recommendedName>
        <fullName evidence="6">Transcription antitermination protein NusB</fullName>
    </recommendedName>
    <alternativeName>
        <fullName evidence="6">Antitermination factor NusB</fullName>
    </alternativeName>
</protein>
<comment type="function">
    <text evidence="6">Involved in transcription antitermination. Required for transcription of ribosomal RNA (rRNA) genes. Binds specifically to the boxA antiterminator sequence of the ribosomal RNA (rrn) operons.</text>
</comment>
<accession>K7SJU1</accession>
<keyword evidence="5 6" id="KW-0804">Transcription</keyword>
<dbReference type="HOGENOM" id="CLU_087843_2_3_11"/>
<dbReference type="PANTHER" id="PTHR11078:SF3">
    <property type="entry name" value="ANTITERMINATION NUSB DOMAIN-CONTAINING PROTEIN"/>
    <property type="match status" value="1"/>
</dbReference>
<dbReference type="GO" id="GO:0005829">
    <property type="term" value="C:cytosol"/>
    <property type="evidence" value="ECO:0007669"/>
    <property type="project" value="TreeGrafter"/>
</dbReference>
<dbReference type="Proteomes" id="UP000000214">
    <property type="component" value="Chromosome"/>
</dbReference>
<evidence type="ECO:0000313" key="9">
    <source>
        <dbReference type="Proteomes" id="UP000000214"/>
    </source>
</evidence>
<dbReference type="HAMAP" id="MF_00073">
    <property type="entry name" value="NusB"/>
    <property type="match status" value="1"/>
</dbReference>
<comment type="similarity">
    <text evidence="1 6">Belongs to the NusB family.</text>
</comment>
<evidence type="ECO:0000256" key="4">
    <source>
        <dbReference type="ARBA" id="ARBA00023015"/>
    </source>
</evidence>
<dbReference type="SUPFAM" id="SSF48013">
    <property type="entry name" value="NusB-like"/>
    <property type="match status" value="1"/>
</dbReference>
<gene>
    <name evidence="6 8" type="primary">nusB</name>
    <name evidence="8" type="ordered locus">PACID_17710</name>
</gene>
<dbReference type="Gene3D" id="1.10.940.10">
    <property type="entry name" value="NusB-like"/>
    <property type="match status" value="1"/>
</dbReference>
<evidence type="ECO:0000313" key="8">
    <source>
        <dbReference type="EMBL" id="AFV89575.1"/>
    </source>
</evidence>
<dbReference type="GO" id="GO:0003723">
    <property type="term" value="F:RNA binding"/>
    <property type="evidence" value="ECO:0007669"/>
    <property type="project" value="UniProtKB-UniRule"/>
</dbReference>
<dbReference type="eggNOG" id="COG0781">
    <property type="taxonomic scope" value="Bacteria"/>
</dbReference>
<feature type="domain" description="NusB/RsmB/TIM44" evidence="7">
    <location>
        <begin position="40"/>
        <end position="161"/>
    </location>
</feature>
<evidence type="ECO:0000259" key="7">
    <source>
        <dbReference type="Pfam" id="PF01029"/>
    </source>
</evidence>
<proteinExistence type="inferred from homology"/>
<keyword evidence="2 6" id="KW-0889">Transcription antitermination</keyword>
<evidence type="ECO:0000256" key="6">
    <source>
        <dbReference type="HAMAP-Rule" id="MF_00073"/>
    </source>
</evidence>
<evidence type="ECO:0000256" key="5">
    <source>
        <dbReference type="ARBA" id="ARBA00023163"/>
    </source>
</evidence>
<dbReference type="InterPro" id="IPR035926">
    <property type="entry name" value="NusB-like_sf"/>
</dbReference>
<keyword evidence="4 6" id="KW-0805">Transcription regulation</keyword>
<keyword evidence="3 6" id="KW-0694">RNA-binding</keyword>
<evidence type="ECO:0000256" key="1">
    <source>
        <dbReference type="ARBA" id="ARBA00005952"/>
    </source>
</evidence>
<evidence type="ECO:0000256" key="3">
    <source>
        <dbReference type="ARBA" id="ARBA00022884"/>
    </source>
</evidence>
<dbReference type="AlphaFoldDB" id="K7SJU1"/>